<comment type="caution">
    <text evidence="1">The sequence shown here is derived from an EMBL/GenBank/DDBJ whole genome shotgun (WGS) entry which is preliminary data.</text>
</comment>
<dbReference type="AlphaFoldDB" id="X1ELF1"/>
<name>X1ELF1_9ZZZZ</name>
<organism evidence="1">
    <name type="scientific">marine sediment metagenome</name>
    <dbReference type="NCBI Taxonomy" id="412755"/>
    <lineage>
        <taxon>unclassified sequences</taxon>
        <taxon>metagenomes</taxon>
        <taxon>ecological metagenomes</taxon>
    </lineage>
</organism>
<proteinExistence type="predicted"/>
<gene>
    <name evidence="1" type="ORF">S01H4_53939</name>
</gene>
<protein>
    <submittedName>
        <fullName evidence="1">Uncharacterized protein</fullName>
    </submittedName>
</protein>
<accession>X1ELF1</accession>
<feature type="non-terminal residue" evidence="1">
    <location>
        <position position="1"/>
    </location>
</feature>
<reference evidence="1" key="1">
    <citation type="journal article" date="2014" name="Front. Microbiol.">
        <title>High frequency of phylogenetically diverse reductive dehalogenase-homologous genes in deep subseafloor sedimentary metagenomes.</title>
        <authorList>
            <person name="Kawai M."/>
            <person name="Futagami T."/>
            <person name="Toyoda A."/>
            <person name="Takaki Y."/>
            <person name="Nishi S."/>
            <person name="Hori S."/>
            <person name="Arai W."/>
            <person name="Tsubouchi T."/>
            <person name="Morono Y."/>
            <person name="Uchiyama I."/>
            <person name="Ito T."/>
            <person name="Fujiyama A."/>
            <person name="Inagaki F."/>
            <person name="Takami H."/>
        </authorList>
    </citation>
    <scope>NUCLEOTIDE SEQUENCE</scope>
    <source>
        <strain evidence="1">Expedition CK06-06</strain>
    </source>
</reference>
<evidence type="ECO:0000313" key="1">
    <source>
        <dbReference type="EMBL" id="GAH09458.1"/>
    </source>
</evidence>
<dbReference type="EMBL" id="BART01030986">
    <property type="protein sequence ID" value="GAH09458.1"/>
    <property type="molecule type" value="Genomic_DNA"/>
</dbReference>
<sequence>WLTNVCKIEPDRIDSEPGTVWDEVKAYFV</sequence>